<proteinExistence type="inferred from homology"/>
<reference evidence="3 4" key="1">
    <citation type="submission" date="2019-10" db="EMBL/GenBank/DDBJ databases">
        <title>Whole genome shotgun sequence of Acrocarpospora pleiomorpha NBRC 16267.</title>
        <authorList>
            <person name="Ichikawa N."/>
            <person name="Kimura A."/>
            <person name="Kitahashi Y."/>
            <person name="Komaki H."/>
            <person name="Oguchi A."/>
        </authorList>
    </citation>
    <scope>NUCLEOTIDE SEQUENCE [LARGE SCALE GENOMIC DNA]</scope>
    <source>
        <strain evidence="3 4">NBRC 16267</strain>
    </source>
</reference>
<dbReference type="OrthoDB" id="3455208at2"/>
<evidence type="ECO:0000313" key="4">
    <source>
        <dbReference type="Proteomes" id="UP000377595"/>
    </source>
</evidence>
<dbReference type="GO" id="GO:0004497">
    <property type="term" value="F:monooxygenase activity"/>
    <property type="evidence" value="ECO:0007669"/>
    <property type="project" value="UniProtKB-KW"/>
</dbReference>
<evidence type="ECO:0000256" key="2">
    <source>
        <dbReference type="RuleBase" id="RU000461"/>
    </source>
</evidence>
<sequence>MSDWLADLPTYDLHASEASLNELYASARSAGGLGNVGGYFAAFRHDQVKALLAHRSVVPRIVDPSVELSPYVRSRLDEHMLNRNGADHVRLRRLVSREFTPGAVARHEARVLHVIDELIALIDADKPCDFMAVFANRLPIMVICDILGMPRDEGEGLLDAVDRSGRFFDRLRAQEHMPEVESGYRDLEAYFDAFFSRPIDDMPDGLLRNLRSIEMEGDRLTHQELMMWAQLLFRGGLGNTRHQIGSLIHLLARSPDQWSRIREEPALARRAVEECMRVEPAVHSILRQVREEFEFEGWRLAVGTGIMCVTASANRDEHAYPRAAEFDVTRDPAPGHLLFGGGPHLCPGNLLVKSEVALALQRLTSAFSAVELAGEPVFKPALQVNGPDSLPVVFRA</sequence>
<dbReference type="PRINTS" id="PR00359">
    <property type="entry name" value="BP450"/>
</dbReference>
<dbReference type="AlphaFoldDB" id="A0A5M3Y1B6"/>
<dbReference type="InterPro" id="IPR017972">
    <property type="entry name" value="Cyt_P450_CS"/>
</dbReference>
<dbReference type="GO" id="GO:0020037">
    <property type="term" value="F:heme binding"/>
    <property type="evidence" value="ECO:0007669"/>
    <property type="project" value="InterPro"/>
</dbReference>
<keyword evidence="2" id="KW-0479">Metal-binding</keyword>
<comment type="caution">
    <text evidence="3">The sequence shown here is derived from an EMBL/GenBank/DDBJ whole genome shotgun (WGS) entry which is preliminary data.</text>
</comment>
<dbReference type="PROSITE" id="PS00086">
    <property type="entry name" value="CYTOCHROME_P450"/>
    <property type="match status" value="1"/>
</dbReference>
<evidence type="ECO:0000313" key="3">
    <source>
        <dbReference type="EMBL" id="GES27074.1"/>
    </source>
</evidence>
<dbReference type="EMBL" id="BLAF01000108">
    <property type="protein sequence ID" value="GES27074.1"/>
    <property type="molecule type" value="Genomic_DNA"/>
</dbReference>
<dbReference type="GO" id="GO:0016705">
    <property type="term" value="F:oxidoreductase activity, acting on paired donors, with incorporation or reduction of molecular oxygen"/>
    <property type="evidence" value="ECO:0007669"/>
    <property type="project" value="InterPro"/>
</dbReference>
<dbReference type="InterPro" id="IPR002397">
    <property type="entry name" value="Cyt_P450_B"/>
</dbReference>
<dbReference type="PANTHER" id="PTHR46696">
    <property type="entry name" value="P450, PUTATIVE (EUROFUNG)-RELATED"/>
    <property type="match status" value="1"/>
</dbReference>
<evidence type="ECO:0000256" key="1">
    <source>
        <dbReference type="ARBA" id="ARBA00010617"/>
    </source>
</evidence>
<comment type="similarity">
    <text evidence="1 2">Belongs to the cytochrome P450 family.</text>
</comment>
<keyword evidence="2" id="KW-0503">Monooxygenase</keyword>
<dbReference type="PANTHER" id="PTHR46696:SF1">
    <property type="entry name" value="CYTOCHROME P450 YJIB-RELATED"/>
    <property type="match status" value="1"/>
</dbReference>
<dbReference type="GO" id="GO:0005506">
    <property type="term" value="F:iron ion binding"/>
    <property type="evidence" value="ECO:0007669"/>
    <property type="project" value="InterPro"/>
</dbReference>
<keyword evidence="2" id="KW-0349">Heme</keyword>
<dbReference type="Pfam" id="PF00067">
    <property type="entry name" value="p450"/>
    <property type="match status" value="1"/>
</dbReference>
<accession>A0A5M3Y1B6</accession>
<keyword evidence="2" id="KW-0560">Oxidoreductase</keyword>
<dbReference type="InterPro" id="IPR036396">
    <property type="entry name" value="Cyt_P450_sf"/>
</dbReference>
<dbReference type="RefSeq" id="WP_155351748.1">
    <property type="nucleotide sequence ID" value="NZ_BAAAHM010000010.1"/>
</dbReference>
<protein>
    <submittedName>
        <fullName evidence="3">Cytochrome P450 hydroxylase</fullName>
    </submittedName>
</protein>
<organism evidence="3 4">
    <name type="scientific">Acrocarpospora pleiomorpha</name>
    <dbReference type="NCBI Taxonomy" id="90975"/>
    <lineage>
        <taxon>Bacteria</taxon>
        <taxon>Bacillati</taxon>
        <taxon>Actinomycetota</taxon>
        <taxon>Actinomycetes</taxon>
        <taxon>Streptosporangiales</taxon>
        <taxon>Streptosporangiaceae</taxon>
        <taxon>Acrocarpospora</taxon>
    </lineage>
</organism>
<keyword evidence="2" id="KW-0408">Iron</keyword>
<name>A0A5M3Y1B6_9ACTN</name>
<dbReference type="Gene3D" id="1.10.630.10">
    <property type="entry name" value="Cytochrome P450"/>
    <property type="match status" value="1"/>
</dbReference>
<dbReference type="SUPFAM" id="SSF48264">
    <property type="entry name" value="Cytochrome P450"/>
    <property type="match status" value="1"/>
</dbReference>
<dbReference type="Proteomes" id="UP000377595">
    <property type="component" value="Unassembled WGS sequence"/>
</dbReference>
<keyword evidence="4" id="KW-1185">Reference proteome</keyword>
<gene>
    <name evidence="3" type="ORF">Aple_099730</name>
</gene>
<dbReference type="InterPro" id="IPR001128">
    <property type="entry name" value="Cyt_P450"/>
</dbReference>